<proteinExistence type="predicted"/>
<name>A2G5T0_TRIV3</name>
<keyword evidence="3" id="KW-1185">Reference proteome</keyword>
<evidence type="ECO:0000313" key="2">
    <source>
        <dbReference type="EMBL" id="EAX87485.1"/>
    </source>
</evidence>
<dbReference type="InParanoid" id="A2G5T0"/>
<protein>
    <submittedName>
        <fullName evidence="2">Uncharacterized protein</fullName>
    </submittedName>
</protein>
<evidence type="ECO:0000256" key="1">
    <source>
        <dbReference type="SAM" id="Phobius"/>
    </source>
</evidence>
<dbReference type="VEuPathDB" id="TrichDB:TVAG_382110"/>
<dbReference type="RefSeq" id="XP_001300415.1">
    <property type="nucleotide sequence ID" value="XM_001300414.1"/>
</dbReference>
<organism evidence="2 3">
    <name type="scientific">Trichomonas vaginalis (strain ATCC PRA-98 / G3)</name>
    <dbReference type="NCBI Taxonomy" id="412133"/>
    <lineage>
        <taxon>Eukaryota</taxon>
        <taxon>Metamonada</taxon>
        <taxon>Parabasalia</taxon>
        <taxon>Trichomonadida</taxon>
        <taxon>Trichomonadidae</taxon>
        <taxon>Trichomonas</taxon>
    </lineage>
</organism>
<gene>
    <name evidence="2" type="ORF">TVAG_382110</name>
</gene>
<dbReference type="VEuPathDB" id="TrichDB:TVAGG3_0461590"/>
<feature type="transmembrane region" description="Helical" evidence="1">
    <location>
        <begin position="189"/>
        <end position="213"/>
    </location>
</feature>
<feature type="transmembrane region" description="Helical" evidence="1">
    <location>
        <begin position="139"/>
        <end position="157"/>
    </location>
</feature>
<dbReference type="Proteomes" id="UP000001542">
    <property type="component" value="Unassembled WGS sequence"/>
</dbReference>
<keyword evidence="1" id="KW-0812">Transmembrane</keyword>
<reference evidence="2" key="1">
    <citation type="submission" date="2006-10" db="EMBL/GenBank/DDBJ databases">
        <authorList>
            <person name="Amadeo P."/>
            <person name="Zhao Q."/>
            <person name="Wortman J."/>
            <person name="Fraser-Liggett C."/>
            <person name="Carlton J."/>
        </authorList>
    </citation>
    <scope>NUCLEOTIDE SEQUENCE</scope>
    <source>
        <strain evidence="2">G3</strain>
    </source>
</reference>
<keyword evidence="1" id="KW-0472">Membrane</keyword>
<reference evidence="2" key="2">
    <citation type="journal article" date="2007" name="Science">
        <title>Draft genome sequence of the sexually transmitted pathogen Trichomonas vaginalis.</title>
        <authorList>
            <person name="Carlton J.M."/>
            <person name="Hirt R.P."/>
            <person name="Silva J.C."/>
            <person name="Delcher A.L."/>
            <person name="Schatz M."/>
            <person name="Zhao Q."/>
            <person name="Wortman J.R."/>
            <person name="Bidwell S.L."/>
            <person name="Alsmark U.C.M."/>
            <person name="Besteiro S."/>
            <person name="Sicheritz-Ponten T."/>
            <person name="Noel C.J."/>
            <person name="Dacks J.B."/>
            <person name="Foster P.G."/>
            <person name="Simillion C."/>
            <person name="Van de Peer Y."/>
            <person name="Miranda-Saavedra D."/>
            <person name="Barton G.J."/>
            <person name="Westrop G.D."/>
            <person name="Mueller S."/>
            <person name="Dessi D."/>
            <person name="Fiori P.L."/>
            <person name="Ren Q."/>
            <person name="Paulsen I."/>
            <person name="Zhang H."/>
            <person name="Bastida-Corcuera F.D."/>
            <person name="Simoes-Barbosa A."/>
            <person name="Brown M.T."/>
            <person name="Hayes R.D."/>
            <person name="Mukherjee M."/>
            <person name="Okumura C.Y."/>
            <person name="Schneider R."/>
            <person name="Smith A.J."/>
            <person name="Vanacova S."/>
            <person name="Villalvazo M."/>
            <person name="Haas B.J."/>
            <person name="Pertea M."/>
            <person name="Feldblyum T.V."/>
            <person name="Utterback T.R."/>
            <person name="Shu C.L."/>
            <person name="Osoegawa K."/>
            <person name="de Jong P.J."/>
            <person name="Hrdy I."/>
            <person name="Horvathova L."/>
            <person name="Zubacova Z."/>
            <person name="Dolezal P."/>
            <person name="Malik S.B."/>
            <person name="Logsdon J.M. Jr."/>
            <person name="Henze K."/>
            <person name="Gupta A."/>
            <person name="Wang C.C."/>
            <person name="Dunne R.L."/>
            <person name="Upcroft J.A."/>
            <person name="Upcroft P."/>
            <person name="White O."/>
            <person name="Salzberg S.L."/>
            <person name="Tang P."/>
            <person name="Chiu C.-H."/>
            <person name="Lee Y.-S."/>
            <person name="Embley T.M."/>
            <person name="Coombs G.H."/>
            <person name="Mottram J.C."/>
            <person name="Tachezy J."/>
            <person name="Fraser-Liggett C.M."/>
            <person name="Johnson P.J."/>
        </authorList>
    </citation>
    <scope>NUCLEOTIDE SEQUENCE [LARGE SCALE GENOMIC DNA]</scope>
    <source>
        <strain evidence="2">G3</strain>
    </source>
</reference>
<accession>A2G5T0</accession>
<evidence type="ECO:0000313" key="3">
    <source>
        <dbReference type="Proteomes" id="UP000001542"/>
    </source>
</evidence>
<keyword evidence="1" id="KW-1133">Transmembrane helix</keyword>
<dbReference type="AlphaFoldDB" id="A2G5T0"/>
<sequence>MSNITKNFLIETVLTYKQDPCKIEDTLFQCKEPSRYINLIVYLLTMIVFFYIGISSIQKWGLSMKGFPPEVKYCIVIAIRQTILYLKKAILNYTLEFRYLTLVIKFNTIGISIYYLSNAIYMMELLKTLKKIRFPLAKLFYYIGIVFLYINSLKLIFDTVIYCIPQNVSKNIISQVFNFLSKFNDIEYYLLHGFSIFILSIIFVFSSSIRNLINPNFRAKMKGIVFMYAFSIILNKISAFFYAERCVKTIILHYPETQTSRYIFIPIKWIAEQSVSFAQVFVVYALSVPDFGYEEVPMTDELFNGLGIAV</sequence>
<dbReference type="EMBL" id="DS114443">
    <property type="protein sequence ID" value="EAX87485.1"/>
    <property type="molecule type" value="Genomic_DNA"/>
</dbReference>
<feature type="transmembrane region" description="Helical" evidence="1">
    <location>
        <begin position="97"/>
        <end position="118"/>
    </location>
</feature>
<dbReference type="KEGG" id="tva:4745140"/>
<feature type="transmembrane region" description="Helical" evidence="1">
    <location>
        <begin position="36"/>
        <end position="54"/>
    </location>
</feature>
<feature type="transmembrane region" description="Helical" evidence="1">
    <location>
        <begin position="225"/>
        <end position="243"/>
    </location>
</feature>